<dbReference type="EMBL" id="BX640576">
    <property type="status" value="NOT_ANNOTATED_CDS"/>
    <property type="molecule type" value="Genomic_DNA"/>
</dbReference>
<reference evidence="2" key="2">
    <citation type="submission" date="2015-11" db="UniProtKB">
        <authorList>
            <consortium name="Ensembl"/>
        </authorList>
    </citation>
    <scope>IDENTIFICATION</scope>
    <source>
        <strain evidence="2">Tuebingen</strain>
    </source>
</reference>
<dbReference type="KEGG" id="dre:100034454"/>
<name>A0A8M9P4D1_DANRE</name>
<gene>
    <name evidence="2 4 5 6 7 8 9 10 11 12 13" type="primary">si:dkey-15h8.17</name>
</gene>
<evidence type="ECO:0000313" key="7">
    <source>
        <dbReference type="RefSeq" id="XP_068072302.1"/>
    </source>
</evidence>
<accession>A0A8M9P4D1</accession>
<dbReference type="AlphaFoldDB" id="A0A8M9P4D1"/>
<keyword evidence="3" id="KW-1185">Reference proteome</keyword>
<dbReference type="Proteomes" id="UP000000437">
    <property type="component" value="Chromosome 22"/>
</dbReference>
<dbReference type="GeneTree" id="ENSGT00940000163828"/>
<dbReference type="Bgee" id="ENSDARG00000099428">
    <property type="expression patterns" value="Expressed in granulocyte and 19 other cell types or tissues"/>
</dbReference>
<dbReference type="RefSeq" id="XP_068072303.1">
    <property type="nucleotide sequence ID" value="XM_068216202.1"/>
</dbReference>
<evidence type="ECO:0000313" key="13">
    <source>
        <dbReference type="ZFIN" id="ZDB-GENE-141222-9"/>
    </source>
</evidence>
<dbReference type="AGR" id="ZFIN:ZDB-GENE-141222-9"/>
<evidence type="ECO:0000313" key="11">
    <source>
        <dbReference type="RefSeq" id="XP_068072306.1"/>
    </source>
</evidence>
<reference evidence="2 3" key="1">
    <citation type="journal article" date="2013" name="Nature">
        <title>The zebrafish reference genome sequence and its relationship to the human genome.</title>
        <authorList>
            <consortium name="Genome Reference Consortium Zebrafish"/>
            <person name="Howe K."/>
            <person name="Clark M.D."/>
            <person name="Torroja C.F."/>
            <person name="Torrance J."/>
            <person name="Berthelot C."/>
            <person name="Muffato M."/>
            <person name="Collins J.E."/>
            <person name="Humphray S."/>
            <person name="McLaren K."/>
            <person name="Matthews L."/>
            <person name="McLaren S."/>
            <person name="Sealy I."/>
            <person name="Caccamo M."/>
            <person name="Churcher C."/>
            <person name="Scott C."/>
            <person name="Barrett J.C."/>
            <person name="Koch R."/>
            <person name="Rauch G.J."/>
            <person name="White S."/>
            <person name="Chow W."/>
            <person name="Kilian B."/>
            <person name="Quintais L.T."/>
            <person name="Guerra-Assuncao J.A."/>
            <person name="Zhou Y."/>
            <person name="Gu Y."/>
            <person name="Yen J."/>
            <person name="Vogel J.H."/>
            <person name="Eyre T."/>
            <person name="Redmond S."/>
            <person name="Banerjee R."/>
            <person name="Chi J."/>
            <person name="Fu B."/>
            <person name="Langley E."/>
            <person name="Maguire S.F."/>
            <person name="Laird G.K."/>
            <person name="Lloyd D."/>
            <person name="Kenyon E."/>
            <person name="Donaldson S."/>
            <person name="Sehra H."/>
            <person name="Almeida-King J."/>
            <person name="Loveland J."/>
            <person name="Trevanion S."/>
            <person name="Jones M."/>
            <person name="Quail M."/>
            <person name="Willey D."/>
            <person name="Hunt A."/>
            <person name="Burton J."/>
            <person name="Sims S."/>
            <person name="McLay K."/>
            <person name="Plumb B."/>
            <person name="Davis J."/>
            <person name="Clee C."/>
            <person name="Oliver K."/>
            <person name="Clark R."/>
            <person name="Riddle C."/>
            <person name="Elliot D."/>
            <person name="Eliott D."/>
            <person name="Threadgold G."/>
            <person name="Harden G."/>
            <person name="Ware D."/>
            <person name="Begum S."/>
            <person name="Mortimore B."/>
            <person name="Mortimer B."/>
            <person name="Kerry G."/>
            <person name="Heath P."/>
            <person name="Phillimore B."/>
            <person name="Tracey A."/>
            <person name="Corby N."/>
            <person name="Dunn M."/>
            <person name="Johnson C."/>
            <person name="Wood J."/>
            <person name="Clark S."/>
            <person name="Pelan S."/>
            <person name="Griffiths G."/>
            <person name="Smith M."/>
            <person name="Glithero R."/>
            <person name="Howden P."/>
            <person name="Barker N."/>
            <person name="Lloyd C."/>
            <person name="Stevens C."/>
            <person name="Harley J."/>
            <person name="Holt K."/>
            <person name="Panagiotidis G."/>
            <person name="Lovell J."/>
            <person name="Beasley H."/>
            <person name="Henderson C."/>
            <person name="Gordon D."/>
            <person name="Auger K."/>
            <person name="Wright D."/>
            <person name="Collins J."/>
            <person name="Raisen C."/>
            <person name="Dyer L."/>
            <person name="Leung K."/>
            <person name="Robertson L."/>
            <person name="Ambridge K."/>
            <person name="Leongamornlert D."/>
            <person name="McGuire S."/>
            <person name="Gilderthorp R."/>
            <person name="Griffiths C."/>
            <person name="Manthravadi D."/>
            <person name="Nichol S."/>
            <person name="Barker G."/>
            <person name="Whitehead S."/>
            <person name="Kay M."/>
            <person name="Brown J."/>
            <person name="Murnane C."/>
            <person name="Gray E."/>
            <person name="Humphries M."/>
            <person name="Sycamore N."/>
            <person name="Barker D."/>
            <person name="Saunders D."/>
            <person name="Wallis J."/>
            <person name="Babbage A."/>
            <person name="Hammond S."/>
            <person name="Mashreghi-Mohammadi M."/>
            <person name="Barr L."/>
            <person name="Martin S."/>
            <person name="Wray P."/>
            <person name="Ellington A."/>
            <person name="Matthews N."/>
            <person name="Ellwood M."/>
            <person name="Woodmansey R."/>
            <person name="Clark G."/>
            <person name="Cooper J."/>
            <person name="Cooper J."/>
            <person name="Tromans A."/>
            <person name="Grafham D."/>
            <person name="Skuce C."/>
            <person name="Pandian R."/>
            <person name="Andrews R."/>
            <person name="Harrison E."/>
            <person name="Kimberley A."/>
            <person name="Garnett J."/>
            <person name="Fosker N."/>
            <person name="Hall R."/>
            <person name="Garner P."/>
            <person name="Kelly D."/>
            <person name="Bird C."/>
            <person name="Palmer S."/>
            <person name="Gehring I."/>
            <person name="Berger A."/>
            <person name="Dooley C.M."/>
            <person name="Ersan-Urun Z."/>
            <person name="Eser C."/>
            <person name="Geiger H."/>
            <person name="Geisler M."/>
            <person name="Karotki L."/>
            <person name="Kirn A."/>
            <person name="Konantz J."/>
            <person name="Konantz M."/>
            <person name="Oberlander M."/>
            <person name="Rudolph-Geiger S."/>
            <person name="Teucke M."/>
            <person name="Lanz C."/>
            <person name="Raddatz G."/>
            <person name="Osoegawa K."/>
            <person name="Zhu B."/>
            <person name="Rapp A."/>
            <person name="Widaa S."/>
            <person name="Langford C."/>
            <person name="Yang F."/>
            <person name="Schuster S.C."/>
            <person name="Carter N.P."/>
            <person name="Harrow J."/>
            <person name="Ning Z."/>
            <person name="Herrero J."/>
            <person name="Searle S.M."/>
            <person name="Enright A."/>
            <person name="Geisler R."/>
            <person name="Plasterk R.H."/>
            <person name="Lee C."/>
            <person name="Westerfield M."/>
            <person name="de Jong P.J."/>
            <person name="Zon L.I."/>
            <person name="Postlethwait J.H."/>
            <person name="Nusslein-Volhard C."/>
            <person name="Hubbard T.J."/>
            <person name="Roest Crollius H."/>
            <person name="Rogers J."/>
            <person name="Stemple D.L."/>
        </authorList>
    </citation>
    <scope>NUCLEOTIDE SEQUENCE [LARGE SCALE GENOMIC DNA]</scope>
    <source>
        <strain evidence="2 3">Tuebingen</strain>
    </source>
</reference>
<evidence type="ECO:0000313" key="2">
    <source>
        <dbReference type="Ensembl" id="ENSDARP00000132242"/>
    </source>
</evidence>
<accession>A0A0R4IC99</accession>
<evidence type="ECO:0000313" key="3">
    <source>
        <dbReference type="Proteomes" id="UP000000437"/>
    </source>
</evidence>
<sequence>MDEVMMKDLVLSFLPGLSVETLTSLLSFLQEIGVESKEDLALVQEKDLEKYLRPIQCRKLLNGFQGFAVVQLEMIPVPSTSFDPTFLKAPPTVPPSIVSPPSLQIGRPWHAEFQVNWDRMPAAIRKAIAEKARPIPGERKDMVKAVVDQILDHDPNPTRAMCHNIARSIIRTHPECFADMSKNGDIIGDGCYSLLQQIKTRVEYKNRSNTLVRRRKERRPQSEVPDESRDKKKKRGPVDQYGCVRWSPEFPLGETEASLDEMKSHLLTLYSVEGMSGAETAEPFMEKTYVIQRRFLNSVPAPSIAMVKEEWPFLFSLRGIFSHFSVLTDVSILMKFREALETKGSTLLKFCRKTNCHHGVKDVLDSFEPDVSNKAACILLLLLAYFKEPKDAIVLEADPCATAIDVEQSMVLPSSPRLIVQGDAMKATTWMLSLEGQVVMGPLTDITTGLAAIFASYYNFNLKYAEEASCTLEFIQRCFLGINPETGAKSKKQRGNINQSVCTLVRKIIDFEWLSV</sequence>
<dbReference type="GeneID" id="100034454"/>
<feature type="region of interest" description="Disordered" evidence="1">
    <location>
        <begin position="206"/>
        <end position="239"/>
    </location>
</feature>
<dbReference type="RefSeq" id="XP_068072305.1">
    <property type="nucleotide sequence ID" value="XM_068216204.1"/>
</dbReference>
<evidence type="ECO:0000313" key="8">
    <source>
        <dbReference type="RefSeq" id="XP_068072303.1"/>
    </source>
</evidence>
<dbReference type="RefSeq" id="NP_001352790.1">
    <property type="nucleotide sequence ID" value="NM_001365861.1"/>
</dbReference>
<dbReference type="OMA" id="MAYFREP"/>
<dbReference type="RefSeq" id="XP_017208852.1">
    <property type="nucleotide sequence ID" value="XM_017353363.3"/>
</dbReference>
<dbReference type="OrthoDB" id="8196415at2759"/>
<dbReference type="Ensembl" id="ENSDART00000170573.2">
    <property type="protein sequence ID" value="ENSDARP00000132242.1"/>
    <property type="gene ID" value="ENSDARG00000099428.2"/>
</dbReference>
<dbReference type="PANTHER" id="PTHR31025:SF30">
    <property type="entry name" value="SI:DKEY-15H8.17"/>
    <property type="match status" value="1"/>
</dbReference>
<organism evidence="2">
    <name type="scientific">Danio rerio</name>
    <name type="common">Zebrafish</name>
    <name type="synonym">Brachydanio rerio</name>
    <dbReference type="NCBI Taxonomy" id="7955"/>
    <lineage>
        <taxon>Eukaryota</taxon>
        <taxon>Metazoa</taxon>
        <taxon>Chordata</taxon>
        <taxon>Craniata</taxon>
        <taxon>Vertebrata</taxon>
        <taxon>Euteleostomi</taxon>
        <taxon>Actinopterygii</taxon>
        <taxon>Neopterygii</taxon>
        <taxon>Teleostei</taxon>
        <taxon>Ostariophysi</taxon>
        <taxon>Cypriniformes</taxon>
        <taxon>Danionidae</taxon>
        <taxon>Danioninae</taxon>
        <taxon>Danio</taxon>
    </lineage>
</organism>
<proteinExistence type="predicted"/>
<dbReference type="RefSeq" id="XP_068072304.1">
    <property type="nucleotide sequence ID" value="XM_068216203.1"/>
</dbReference>
<evidence type="ECO:0000313" key="9">
    <source>
        <dbReference type="RefSeq" id="XP_068072304.1"/>
    </source>
</evidence>
<evidence type="ECO:0000313" key="4">
    <source>
        <dbReference type="RefSeq" id="NP_001352790.1"/>
    </source>
</evidence>
<dbReference type="RefSeq" id="XP_068072307.1">
    <property type="nucleotide sequence ID" value="XM_068216206.1"/>
</dbReference>
<evidence type="ECO:0000313" key="5">
    <source>
        <dbReference type="RefSeq" id="XP_017208852.1"/>
    </source>
</evidence>
<dbReference type="RefSeq" id="XP_068072306.1">
    <property type="nucleotide sequence ID" value="XM_068216205.1"/>
</dbReference>
<protein>
    <submittedName>
        <fullName evidence="2">Si:dkey-15h8.17</fullName>
    </submittedName>
    <submittedName>
        <fullName evidence="4">Uncharacterized protein LOC100034454</fullName>
    </submittedName>
    <submittedName>
        <fullName evidence="5 6">Uncharacterized protein isoform X1</fullName>
    </submittedName>
</protein>
<dbReference type="RefSeq" id="XP_068072302.1">
    <property type="nucleotide sequence ID" value="XM_068216201.1"/>
</dbReference>
<evidence type="ECO:0000313" key="12">
    <source>
        <dbReference type="RefSeq" id="XP_068072307.1"/>
    </source>
</evidence>
<dbReference type="PANTHER" id="PTHR31025">
    <property type="entry name" value="SI:CH211-196P9.1-RELATED"/>
    <property type="match status" value="1"/>
</dbReference>
<dbReference type="RefSeq" id="XP_073792268.1">
    <property type="nucleotide sequence ID" value="XM_073936167.1"/>
</dbReference>
<evidence type="ECO:0000313" key="6">
    <source>
        <dbReference type="RefSeq" id="XP_021325066.1"/>
    </source>
</evidence>
<reference evidence="4 5" key="3">
    <citation type="submission" date="2025-04" db="UniProtKB">
        <authorList>
            <consortium name="RefSeq"/>
        </authorList>
    </citation>
    <scope>IDENTIFICATION</scope>
    <source>
        <strain evidence="4 5">Tuebingen</strain>
    </source>
</reference>
<evidence type="ECO:0000256" key="1">
    <source>
        <dbReference type="SAM" id="MobiDB-lite"/>
    </source>
</evidence>
<dbReference type="RefSeq" id="XP_021325066.1">
    <property type="nucleotide sequence ID" value="XM_021469391.2"/>
</dbReference>
<evidence type="ECO:0000313" key="10">
    <source>
        <dbReference type="RefSeq" id="XP_068072305.1"/>
    </source>
</evidence>
<dbReference type="ZFIN" id="ZDB-GENE-141222-9">
    <property type="gene designation" value="si:dkey-15h8.17"/>
</dbReference>